<proteinExistence type="predicted"/>
<name>A0A8T7M4Y6_9CHLR</name>
<organism evidence="2 4">
    <name type="scientific">Candidatus Chlorohelix allophototropha</name>
    <dbReference type="NCBI Taxonomy" id="3003348"/>
    <lineage>
        <taxon>Bacteria</taxon>
        <taxon>Bacillati</taxon>
        <taxon>Chloroflexota</taxon>
        <taxon>Chloroflexia</taxon>
        <taxon>Candidatus Chloroheliales</taxon>
        <taxon>Candidatus Chloroheliaceae</taxon>
        <taxon>Candidatus Chlorohelix</taxon>
    </lineage>
</organism>
<sequence length="136" mass="14474">MNDTLFLIFAGALGIAGLVFVGIFTYRLLRVPEMGKLGRRVNLVILALASIAALVGTGFAITTSGRAADWGNFIASATLAITMLWLAAQGFGVGFKQMNEDGIGFLRFFQLGSSIVLCLALVPTFNALLTWATINK</sequence>
<dbReference type="AlphaFoldDB" id="A0A8T7M4Y6"/>
<dbReference type="Proteomes" id="UP000521676">
    <property type="component" value="Unassembled WGS sequence"/>
</dbReference>
<keyword evidence="1" id="KW-1133">Transmembrane helix</keyword>
<dbReference type="RefSeq" id="WP_341470977.1">
    <property type="nucleotide sequence ID" value="NZ_CP128400.1"/>
</dbReference>
<gene>
    <name evidence="2" type="ORF">HXX08_15040</name>
    <name evidence="3" type="ORF">OZ401_002679</name>
</gene>
<feature type="transmembrane region" description="Helical" evidence="1">
    <location>
        <begin position="115"/>
        <end position="134"/>
    </location>
</feature>
<keyword evidence="1" id="KW-0812">Transmembrane</keyword>
<keyword evidence="5" id="KW-1185">Reference proteome</keyword>
<protein>
    <submittedName>
        <fullName evidence="2">Uncharacterized protein</fullName>
    </submittedName>
</protein>
<dbReference type="EMBL" id="CP128400">
    <property type="protein sequence ID" value="WJW69086.1"/>
    <property type="molecule type" value="Genomic_DNA"/>
</dbReference>
<dbReference type="EMBL" id="JACATZ010000003">
    <property type="protein sequence ID" value="NWJ47175.1"/>
    <property type="molecule type" value="Genomic_DNA"/>
</dbReference>
<evidence type="ECO:0000313" key="3">
    <source>
        <dbReference type="EMBL" id="WJW69086.1"/>
    </source>
</evidence>
<reference evidence="3" key="2">
    <citation type="journal article" date="2024" name="Nature">
        <title>Anoxygenic phototroph of the Chloroflexota uses a type I reaction centre.</title>
        <authorList>
            <person name="Tsuji J.M."/>
            <person name="Shaw N.A."/>
            <person name="Nagashima S."/>
            <person name="Venkiteswaran J.J."/>
            <person name="Schiff S.L."/>
            <person name="Watanabe T."/>
            <person name="Fukui M."/>
            <person name="Hanada S."/>
            <person name="Tank M."/>
            <person name="Neufeld J.D."/>
        </authorList>
    </citation>
    <scope>NUCLEOTIDE SEQUENCE</scope>
    <source>
        <strain evidence="3">L227-S17</strain>
    </source>
</reference>
<evidence type="ECO:0000256" key="1">
    <source>
        <dbReference type="SAM" id="Phobius"/>
    </source>
</evidence>
<feature type="transmembrane region" description="Helical" evidence="1">
    <location>
        <begin position="73"/>
        <end position="95"/>
    </location>
</feature>
<feature type="transmembrane region" description="Helical" evidence="1">
    <location>
        <begin position="41"/>
        <end position="61"/>
    </location>
</feature>
<keyword evidence="1" id="KW-0472">Membrane</keyword>
<dbReference type="Proteomes" id="UP001431572">
    <property type="component" value="Chromosome 2"/>
</dbReference>
<evidence type="ECO:0000313" key="5">
    <source>
        <dbReference type="Proteomes" id="UP001431572"/>
    </source>
</evidence>
<feature type="transmembrane region" description="Helical" evidence="1">
    <location>
        <begin position="6"/>
        <end position="29"/>
    </location>
</feature>
<evidence type="ECO:0000313" key="2">
    <source>
        <dbReference type="EMBL" id="NWJ47175.1"/>
    </source>
</evidence>
<reference evidence="2 4" key="1">
    <citation type="submission" date="2020-06" db="EMBL/GenBank/DDBJ databases">
        <title>Anoxygenic phototrophic Chloroflexota member uses a Type I reaction center.</title>
        <authorList>
            <person name="Tsuji J.M."/>
            <person name="Shaw N.A."/>
            <person name="Nagashima S."/>
            <person name="Venkiteswaran J."/>
            <person name="Schiff S.L."/>
            <person name="Hanada S."/>
            <person name="Tank M."/>
            <person name="Neufeld J.D."/>
        </authorList>
    </citation>
    <scope>NUCLEOTIDE SEQUENCE [LARGE SCALE GENOMIC DNA]</scope>
    <source>
        <strain evidence="2">L227-S17</strain>
    </source>
</reference>
<accession>A0A8T7M4Y6</accession>
<evidence type="ECO:0000313" key="4">
    <source>
        <dbReference type="Proteomes" id="UP000521676"/>
    </source>
</evidence>